<proteinExistence type="predicted"/>
<dbReference type="KEGG" id="vg:80514217"/>
<reference evidence="1 2" key="1">
    <citation type="submission" date="2014-10" db="EMBL/GenBank/DDBJ databases">
        <title>Pan-genome analysis of Brazilian lineage A amoebal mimiviruses.</title>
        <authorList>
            <person name="Assis F.L."/>
            <person name="Abrahao J.S."/>
            <person name="Kroon E.G."/>
            <person name="Dornas F.P."/>
            <person name="Andrade K.R."/>
            <person name="Borato P.V.M."/>
            <person name="Pilotto M.R."/>
            <person name="Benamar S."/>
            <person name="LaScola B."/>
            <person name="Colson P."/>
        </authorList>
    </citation>
    <scope>NUCLEOTIDE SEQUENCE [LARGE SCALE GENOMIC DNA]</scope>
    <source>
        <strain evidence="1 2">Kroon</strain>
    </source>
</reference>
<accession>A0A0G2Y755</accession>
<evidence type="ECO:0000313" key="2">
    <source>
        <dbReference type="Proteomes" id="UP000240461"/>
    </source>
</evidence>
<organism evidence="1 2">
    <name type="scientific">Acanthamoeba polyphaga mimivirus Kroon</name>
    <dbReference type="NCBI Taxonomy" id="3069720"/>
    <lineage>
        <taxon>Viruses</taxon>
        <taxon>Varidnaviria</taxon>
        <taxon>Bamfordvirae</taxon>
        <taxon>Nucleocytoviricota</taxon>
        <taxon>Megaviricetes</taxon>
        <taxon>Imitervirales</taxon>
        <taxon>Mimiviridae</taxon>
        <taxon>Megamimivirinae</taxon>
        <taxon>Mimivirus</taxon>
        <taxon>Mimivirus lagoaense</taxon>
    </lineage>
</organism>
<keyword evidence="2" id="KW-1185">Reference proteome</keyword>
<name>A0A0G2Y755_9VIRU</name>
<sequence>MIDNPISNNIFSPNNCLLKIIFTDSKINLLSIKDMYGNCWYMLSDISSTLLIRQRKIKKIITKNNLDNFKHLCIKCLKLSKLFLDNFKHLCINLTKNQKKYYQTKYCIKNKTLFINNNGIFTLIPFSQNLKIVKIWYDIIHYVLPSIYTDGMYTLPLDSNELQELTKESINKTIIKKYFNISAIYLSYIGNYDTNCILTFGKTRDLTKFKIAVYKKRYKYFNIVALWNVVDDILTESNISKIITDTNPRYNPYQFVFLPNLNPTKNIIVINRIRNLNYHIDLITDIIQKTKLFHENAPNLYH</sequence>
<evidence type="ECO:0000313" key="1">
    <source>
        <dbReference type="EMBL" id="AKI80419.1"/>
    </source>
</evidence>
<dbReference type="EMBL" id="KM982402">
    <property type="protein sequence ID" value="AKI80419.1"/>
    <property type="molecule type" value="Genomic_DNA"/>
</dbReference>
<dbReference type="Proteomes" id="UP000240461">
    <property type="component" value="Segment"/>
</dbReference>
<protein>
    <submittedName>
        <fullName evidence="1">Uncharacterized protein</fullName>
    </submittedName>
</protein>